<evidence type="ECO:0000256" key="3">
    <source>
        <dbReference type="ARBA" id="ARBA00022840"/>
    </source>
</evidence>
<dbReference type="AlphaFoldDB" id="A0A9W8JGJ5"/>
<dbReference type="InterPro" id="IPR003959">
    <property type="entry name" value="ATPase_AAA_core"/>
</dbReference>
<keyword evidence="3 4" id="KW-0067">ATP-binding</keyword>
<dbReference type="PANTHER" id="PTHR23070">
    <property type="entry name" value="BCS1 AAA-TYPE ATPASE"/>
    <property type="match status" value="1"/>
</dbReference>
<dbReference type="EMBL" id="JANBPK010000751">
    <property type="protein sequence ID" value="KAJ2933103.1"/>
    <property type="molecule type" value="Genomic_DNA"/>
</dbReference>
<feature type="region of interest" description="Disordered" evidence="5">
    <location>
        <begin position="197"/>
        <end position="228"/>
    </location>
</feature>
<feature type="region of interest" description="Disordered" evidence="5">
    <location>
        <begin position="450"/>
        <end position="479"/>
    </location>
</feature>
<feature type="non-terminal residue" evidence="7">
    <location>
        <position position="1"/>
    </location>
</feature>
<dbReference type="InterPro" id="IPR003960">
    <property type="entry name" value="ATPase_AAA_CS"/>
</dbReference>
<dbReference type="Pfam" id="PF00004">
    <property type="entry name" value="AAA"/>
    <property type="match status" value="1"/>
</dbReference>
<comment type="similarity">
    <text evidence="1">Belongs to the AAA ATPase family. BCS1 subfamily.</text>
</comment>
<comment type="caution">
    <text evidence="7">The sequence shown here is derived from an EMBL/GenBank/DDBJ whole genome shotgun (WGS) entry which is preliminary data.</text>
</comment>
<dbReference type="PROSITE" id="PS00674">
    <property type="entry name" value="AAA"/>
    <property type="match status" value="1"/>
</dbReference>
<dbReference type="OrthoDB" id="10251412at2759"/>
<evidence type="ECO:0000313" key="7">
    <source>
        <dbReference type="EMBL" id="KAJ2933103.1"/>
    </source>
</evidence>
<evidence type="ECO:0000256" key="5">
    <source>
        <dbReference type="SAM" id="MobiDB-lite"/>
    </source>
</evidence>
<dbReference type="InterPro" id="IPR050747">
    <property type="entry name" value="Mitochondrial_chaperone_BCS1"/>
</dbReference>
<evidence type="ECO:0000259" key="6">
    <source>
        <dbReference type="SMART" id="SM00382"/>
    </source>
</evidence>
<evidence type="ECO:0000256" key="4">
    <source>
        <dbReference type="RuleBase" id="RU003651"/>
    </source>
</evidence>
<feature type="domain" description="AAA+ ATPase" evidence="6">
    <location>
        <begin position="127"/>
        <end position="278"/>
    </location>
</feature>
<keyword evidence="8" id="KW-1185">Reference proteome</keyword>
<evidence type="ECO:0000313" key="8">
    <source>
        <dbReference type="Proteomes" id="UP001140091"/>
    </source>
</evidence>
<sequence length="479" mass="53467">MRVMIGYDSGSRLIHRGRVAFQFRIDDGSSNKRNAVHLRIYTLKGQTAIAEILAEAEAAYRKLDIDNVNVFRISWSPWETTWARICSKRARPLQSVVLDPGLLESLVDDLKLFMDGTEWYRQRGIPCRRGYLLYGPPGTGKSSLIAAIAAHLELDIYSLSLSSSKLDDENMSKLLNRIPRRAILLIEDIDAAQRKLADGRRGSQAVDPADENTSATEQQEEPASGDEDKRVTLAGLLNALDGIEAPEGRILFVTTNHKGSLDPALCRPGRMDVHVKFDMASKYQAKELFKRFYPESEFAFSRNRVVSQDEVKRLSLGSSKALEDASELLPLLAQDSGGLAPPELEELLGEKASIPSNSDSDSDLDDFPALHRSPRRNEGRSRSIHDIGALATRFAELIPERRCSMATLQEYLMGFRTNPEGACSEEKVREFLRETLPNLATVVNSSSERDYVKGLGPDEGMNKHQDIREEHATYTDGRC</sequence>
<dbReference type="GO" id="GO:0016887">
    <property type="term" value="F:ATP hydrolysis activity"/>
    <property type="evidence" value="ECO:0007669"/>
    <property type="project" value="InterPro"/>
</dbReference>
<dbReference type="InterPro" id="IPR027417">
    <property type="entry name" value="P-loop_NTPase"/>
</dbReference>
<reference evidence="7" key="1">
    <citation type="submission" date="2022-06" db="EMBL/GenBank/DDBJ databases">
        <title>Genome Sequence of Candolleomyces eurysporus.</title>
        <authorList>
            <person name="Buettner E."/>
        </authorList>
    </citation>
    <scope>NUCLEOTIDE SEQUENCE</scope>
    <source>
        <strain evidence="7">VTCC 930004</strain>
    </source>
</reference>
<evidence type="ECO:0000256" key="1">
    <source>
        <dbReference type="ARBA" id="ARBA00007448"/>
    </source>
</evidence>
<dbReference type="SUPFAM" id="SSF52540">
    <property type="entry name" value="P-loop containing nucleoside triphosphate hydrolases"/>
    <property type="match status" value="1"/>
</dbReference>
<accession>A0A9W8JGJ5</accession>
<dbReference type="Proteomes" id="UP001140091">
    <property type="component" value="Unassembled WGS sequence"/>
</dbReference>
<dbReference type="InterPro" id="IPR003593">
    <property type="entry name" value="AAA+_ATPase"/>
</dbReference>
<organism evidence="7 8">
    <name type="scientific">Candolleomyces eurysporus</name>
    <dbReference type="NCBI Taxonomy" id="2828524"/>
    <lineage>
        <taxon>Eukaryota</taxon>
        <taxon>Fungi</taxon>
        <taxon>Dikarya</taxon>
        <taxon>Basidiomycota</taxon>
        <taxon>Agaricomycotina</taxon>
        <taxon>Agaricomycetes</taxon>
        <taxon>Agaricomycetidae</taxon>
        <taxon>Agaricales</taxon>
        <taxon>Agaricineae</taxon>
        <taxon>Psathyrellaceae</taxon>
        <taxon>Candolleomyces</taxon>
    </lineage>
</organism>
<dbReference type="Gene3D" id="3.40.50.300">
    <property type="entry name" value="P-loop containing nucleotide triphosphate hydrolases"/>
    <property type="match status" value="1"/>
</dbReference>
<feature type="region of interest" description="Disordered" evidence="5">
    <location>
        <begin position="353"/>
        <end position="381"/>
    </location>
</feature>
<dbReference type="Pfam" id="PF25426">
    <property type="entry name" value="AAA_lid_BCS1"/>
    <property type="match status" value="1"/>
</dbReference>
<keyword evidence="2 4" id="KW-0547">Nucleotide-binding</keyword>
<name>A0A9W8JGJ5_9AGAR</name>
<dbReference type="SMART" id="SM00382">
    <property type="entry name" value="AAA"/>
    <property type="match status" value="1"/>
</dbReference>
<dbReference type="InterPro" id="IPR057495">
    <property type="entry name" value="AAA_lid_BCS1"/>
</dbReference>
<gene>
    <name evidence="7" type="ORF">H1R20_g3985</name>
</gene>
<dbReference type="GO" id="GO:0005524">
    <property type="term" value="F:ATP binding"/>
    <property type="evidence" value="ECO:0007669"/>
    <property type="project" value="UniProtKB-KW"/>
</dbReference>
<proteinExistence type="inferred from homology"/>
<protein>
    <recommendedName>
        <fullName evidence="6">AAA+ ATPase domain-containing protein</fullName>
    </recommendedName>
</protein>
<feature type="compositionally biased region" description="Basic and acidic residues" evidence="5">
    <location>
        <begin position="460"/>
        <end position="479"/>
    </location>
</feature>
<evidence type="ECO:0000256" key="2">
    <source>
        <dbReference type="ARBA" id="ARBA00022741"/>
    </source>
</evidence>